<keyword evidence="3" id="KW-1185">Reference proteome</keyword>
<keyword evidence="1" id="KW-0812">Transmembrane</keyword>
<feature type="transmembrane region" description="Helical" evidence="1">
    <location>
        <begin position="237"/>
        <end position="258"/>
    </location>
</feature>
<dbReference type="Proteomes" id="UP000597762">
    <property type="component" value="Unassembled WGS sequence"/>
</dbReference>
<organism evidence="2 3">
    <name type="scientific">Acanthosepion pharaonis</name>
    <name type="common">Pharaoh cuttlefish</name>
    <name type="synonym">Sepia pharaonis</name>
    <dbReference type="NCBI Taxonomy" id="158019"/>
    <lineage>
        <taxon>Eukaryota</taxon>
        <taxon>Metazoa</taxon>
        <taxon>Spiralia</taxon>
        <taxon>Lophotrochozoa</taxon>
        <taxon>Mollusca</taxon>
        <taxon>Cephalopoda</taxon>
        <taxon>Coleoidea</taxon>
        <taxon>Decapodiformes</taxon>
        <taxon>Sepiida</taxon>
        <taxon>Sepiina</taxon>
        <taxon>Sepiidae</taxon>
        <taxon>Acanthosepion</taxon>
    </lineage>
</organism>
<feature type="transmembrane region" description="Helical" evidence="1">
    <location>
        <begin position="127"/>
        <end position="150"/>
    </location>
</feature>
<dbReference type="OrthoDB" id="5967862at2759"/>
<sequence length="300" mass="33995">MNIMADTNCLHINFATFFNERYDEKFFKWFQPAQYSEAVNQARLILHRLEEAESIIRDSILPCNEEVDDSCGLLGFLACLQCHRWRFNIPKFITKNICIFSLILQTLNLIILTLIDIFPGQNKNRTIILSAVIMISLQLSHLVLVILTSAELAKKLLSHSGNGFLLCQSYISTILLFSGIYTVTFRLNPKGWKFVDENINDPVQVVELWSKFLFLSVSSGTLCGSSSFLPKVWYNNLLVSIQMLLSFIYFASILGHSVRPTLKVMPTRLPTINGGQLRRDSCISQSSQPVVPDYGSISGR</sequence>
<proteinExistence type="predicted"/>
<feature type="transmembrane region" description="Helical" evidence="1">
    <location>
        <begin position="93"/>
        <end position="115"/>
    </location>
</feature>
<reference evidence="2" key="1">
    <citation type="submission" date="2021-01" db="EMBL/GenBank/DDBJ databases">
        <authorList>
            <person name="Li R."/>
            <person name="Bekaert M."/>
        </authorList>
    </citation>
    <scope>NUCLEOTIDE SEQUENCE</scope>
    <source>
        <strain evidence="2">Farmed</strain>
    </source>
</reference>
<name>A0A812BIH9_ACAPH</name>
<evidence type="ECO:0000313" key="3">
    <source>
        <dbReference type="Proteomes" id="UP000597762"/>
    </source>
</evidence>
<keyword evidence="1" id="KW-1133">Transmembrane helix</keyword>
<evidence type="ECO:0000313" key="2">
    <source>
        <dbReference type="EMBL" id="CAE1229485.1"/>
    </source>
</evidence>
<keyword evidence="1" id="KW-0472">Membrane</keyword>
<dbReference type="EMBL" id="CAHIKZ030000616">
    <property type="protein sequence ID" value="CAE1229485.1"/>
    <property type="molecule type" value="Genomic_DNA"/>
</dbReference>
<gene>
    <name evidence="2" type="ORF">SPHA_17307</name>
</gene>
<feature type="transmembrane region" description="Helical" evidence="1">
    <location>
        <begin position="162"/>
        <end position="183"/>
    </location>
</feature>
<dbReference type="AlphaFoldDB" id="A0A812BIH9"/>
<accession>A0A812BIH9</accession>
<evidence type="ECO:0000256" key="1">
    <source>
        <dbReference type="SAM" id="Phobius"/>
    </source>
</evidence>
<comment type="caution">
    <text evidence="2">The sequence shown here is derived from an EMBL/GenBank/DDBJ whole genome shotgun (WGS) entry which is preliminary data.</text>
</comment>
<protein>
    <submittedName>
        <fullName evidence="2">Uncharacterized protein</fullName>
    </submittedName>
</protein>